<evidence type="ECO:0000256" key="1">
    <source>
        <dbReference type="ARBA" id="ARBA00023016"/>
    </source>
</evidence>
<evidence type="ECO:0000259" key="4">
    <source>
        <dbReference type="PROSITE" id="PS01031"/>
    </source>
</evidence>
<dbReference type="Pfam" id="PF00011">
    <property type="entry name" value="HSP20"/>
    <property type="match status" value="1"/>
</dbReference>
<reference evidence="5" key="1">
    <citation type="submission" date="2018-05" db="EMBL/GenBank/DDBJ databases">
        <title>Genome-wide identification and phylogeny of proteins bearing alpha-crystallin domain-like unveil eight evolutionarily conserved protein families, including the small heat shock proteins, in protists of Kinetoplastea.</title>
        <authorList>
            <person name="Costa-Martins A.G."/>
            <person name="Lima L."/>
            <person name="Alves J.M.P."/>
            <person name="Serrano M.G."/>
            <person name="Buck G.A."/>
            <person name="Camargo E.P."/>
            <person name="Teixeira M.M.G."/>
        </authorList>
    </citation>
    <scope>NUCLEOTIDE SEQUENCE</scope>
    <source>
        <strain evidence="5">Ca037E_4_c00453_37</strain>
    </source>
</reference>
<feature type="non-terminal residue" evidence="5">
    <location>
        <position position="160"/>
    </location>
</feature>
<protein>
    <submittedName>
        <fullName evidence="5">Small heat shock protein 20</fullName>
    </submittedName>
</protein>
<dbReference type="CDD" id="cd06464">
    <property type="entry name" value="ACD_sHsps-like"/>
    <property type="match status" value="1"/>
</dbReference>
<dbReference type="InterPro" id="IPR008978">
    <property type="entry name" value="HSP20-like_chaperone"/>
</dbReference>
<proteinExistence type="inferred from homology"/>
<organism evidence="5">
    <name type="scientific">Crithidia acanthocephali</name>
    <dbReference type="NCBI Taxonomy" id="59798"/>
    <lineage>
        <taxon>Eukaryota</taxon>
        <taxon>Discoba</taxon>
        <taxon>Euglenozoa</taxon>
        <taxon>Kinetoplastea</taxon>
        <taxon>Metakinetoplastina</taxon>
        <taxon>Trypanosomatida</taxon>
        <taxon>Trypanosomatidae</taxon>
        <taxon>Leishmaniinae</taxon>
        <taxon>Crithidia</taxon>
    </lineage>
</organism>
<dbReference type="InterPro" id="IPR031107">
    <property type="entry name" value="Small_HSP"/>
</dbReference>
<gene>
    <name evidence="5" type="primary">HSP20</name>
</gene>
<dbReference type="PROSITE" id="PS01031">
    <property type="entry name" value="SHSP"/>
    <property type="match status" value="1"/>
</dbReference>
<dbReference type="AlphaFoldDB" id="A0A4P2TYH7"/>
<evidence type="ECO:0000313" key="5">
    <source>
        <dbReference type="EMBL" id="AXL08052.1"/>
    </source>
</evidence>
<dbReference type="SUPFAM" id="SSF49764">
    <property type="entry name" value="HSP20-like chaperones"/>
    <property type="match status" value="1"/>
</dbReference>
<dbReference type="Gene3D" id="2.60.40.790">
    <property type="match status" value="1"/>
</dbReference>
<sequence>MPRRNDNSDSDDTDNHRRDRDAFPFTFPFFARTCPSHRFNSFFSSRSRGEWIPAVDISEQDDSYTLISDLPEMSKEDVRVYTESSTAICISGVRRHLETQSDRPLIVAERGVGRFERCFDLPSKLDEANVKASFKDSQLVVKIPKLSASKNTSSSSIKIE</sequence>
<dbReference type="EMBL" id="MH422286">
    <property type="protein sequence ID" value="AXL08052.1"/>
    <property type="molecule type" value="Genomic_DNA"/>
</dbReference>
<name>A0A4P2TYH7_9TRYP</name>
<keyword evidence="1 5" id="KW-0346">Stress response</keyword>
<evidence type="ECO:0000256" key="3">
    <source>
        <dbReference type="RuleBase" id="RU003616"/>
    </source>
</evidence>
<dbReference type="PANTHER" id="PTHR11527">
    <property type="entry name" value="HEAT-SHOCK PROTEIN 20 FAMILY MEMBER"/>
    <property type="match status" value="1"/>
</dbReference>
<accession>A0A4P2TYH7</accession>
<feature type="domain" description="SHSP" evidence="4">
    <location>
        <begin position="46"/>
        <end position="160"/>
    </location>
</feature>
<comment type="similarity">
    <text evidence="2 3">Belongs to the small heat shock protein (HSP20) family.</text>
</comment>
<dbReference type="InterPro" id="IPR002068">
    <property type="entry name" value="A-crystallin/Hsp20_dom"/>
</dbReference>
<evidence type="ECO:0000256" key="2">
    <source>
        <dbReference type="PROSITE-ProRule" id="PRU00285"/>
    </source>
</evidence>